<dbReference type="InterPro" id="IPR001279">
    <property type="entry name" value="Metallo-B-lactamas"/>
</dbReference>
<keyword evidence="2" id="KW-0378">Hydrolase</keyword>
<dbReference type="PANTHER" id="PTHR23131">
    <property type="entry name" value="ENDORIBONUCLEASE LACTB2"/>
    <property type="match status" value="1"/>
</dbReference>
<dbReference type="EMBL" id="OBMQ01000011">
    <property type="protein sequence ID" value="SOC19674.1"/>
    <property type="molecule type" value="Genomic_DNA"/>
</dbReference>
<evidence type="ECO:0000313" key="3">
    <source>
        <dbReference type="Proteomes" id="UP000219636"/>
    </source>
</evidence>
<evidence type="ECO:0000313" key="2">
    <source>
        <dbReference type="EMBL" id="SOC19674.1"/>
    </source>
</evidence>
<gene>
    <name evidence="2" type="ORF">SAMN05880501_11141</name>
</gene>
<dbReference type="Gene3D" id="3.60.15.10">
    <property type="entry name" value="Ribonuclease Z/Hydroxyacylglutathione hydrolase-like"/>
    <property type="match status" value="1"/>
</dbReference>
<protein>
    <submittedName>
        <fullName evidence="2">Glyoxylase-like metal-dependent hydrolase (Beta-lactamase superfamily II)</fullName>
    </submittedName>
</protein>
<dbReference type="GO" id="GO:0016787">
    <property type="term" value="F:hydrolase activity"/>
    <property type="evidence" value="ECO:0007669"/>
    <property type="project" value="UniProtKB-KW"/>
</dbReference>
<organism evidence="2 3">
    <name type="scientific">Ureibacillus xyleni</name>
    <dbReference type="NCBI Taxonomy" id="614648"/>
    <lineage>
        <taxon>Bacteria</taxon>
        <taxon>Bacillati</taxon>
        <taxon>Bacillota</taxon>
        <taxon>Bacilli</taxon>
        <taxon>Bacillales</taxon>
        <taxon>Caryophanaceae</taxon>
        <taxon>Ureibacillus</taxon>
    </lineage>
</organism>
<dbReference type="PANTHER" id="PTHR23131:SF4">
    <property type="entry name" value="METALLO-BETA-LACTAMASE SUPERFAMILY POTEIN"/>
    <property type="match status" value="1"/>
</dbReference>
<dbReference type="InterPro" id="IPR036866">
    <property type="entry name" value="RibonucZ/Hydroxyglut_hydro"/>
</dbReference>
<dbReference type="AlphaFoldDB" id="A0A285TH09"/>
<dbReference type="Pfam" id="PF00753">
    <property type="entry name" value="Lactamase_B"/>
    <property type="match status" value="1"/>
</dbReference>
<sequence>MLMIKRSIEFGNVNGVTFANGKVSLNKVSMNVYCFVVDGLLIDTGPRSLAKQLTPFLLESDYEQVIITHHHEDHTGCASIIEQHRSIPIFINKMSVEECEKHAHYPLYRKLFWGKRKPFHAVSLDSTVTSRTGTWDVIETPGHAEDHVVLLNRSSGQLFTGDLFVQPKTKLILRNESIPTIIRSIEKVLTYDFDEMYCCHAGFVSNGRKMLERKREYLLDLQHQVLRLFSDGQNPQQIHDELFKRKYPITKLSFGEWDSMHMVTSILSEMAVKK</sequence>
<reference evidence="3" key="1">
    <citation type="submission" date="2017-08" db="EMBL/GenBank/DDBJ databases">
        <authorList>
            <person name="Varghese N."/>
            <person name="Submissions S."/>
        </authorList>
    </citation>
    <scope>NUCLEOTIDE SEQUENCE [LARGE SCALE GENOMIC DNA]</scope>
    <source>
        <strain evidence="3">JC22</strain>
    </source>
</reference>
<dbReference type="Proteomes" id="UP000219636">
    <property type="component" value="Unassembled WGS sequence"/>
</dbReference>
<dbReference type="InterPro" id="IPR050662">
    <property type="entry name" value="Sec-metab_biosynth-thioest"/>
</dbReference>
<feature type="domain" description="Metallo-beta-lactamase" evidence="1">
    <location>
        <begin position="31"/>
        <end position="200"/>
    </location>
</feature>
<name>A0A285TH09_9BACL</name>
<accession>A0A285TH09</accession>
<evidence type="ECO:0000259" key="1">
    <source>
        <dbReference type="SMART" id="SM00849"/>
    </source>
</evidence>
<proteinExistence type="predicted"/>
<keyword evidence="3" id="KW-1185">Reference proteome</keyword>
<dbReference type="SMART" id="SM00849">
    <property type="entry name" value="Lactamase_B"/>
    <property type="match status" value="1"/>
</dbReference>
<dbReference type="SUPFAM" id="SSF56281">
    <property type="entry name" value="Metallo-hydrolase/oxidoreductase"/>
    <property type="match status" value="1"/>
</dbReference>